<reference evidence="1 2" key="1">
    <citation type="submission" date="2015-11" db="EMBL/GenBank/DDBJ databases">
        <title>Genomic analysis of 38 Legionella species identifies large and diverse effector repertoires.</title>
        <authorList>
            <person name="Burstein D."/>
            <person name="Amaro F."/>
            <person name="Zusman T."/>
            <person name="Lifshitz Z."/>
            <person name="Cohen O."/>
            <person name="Gilbert J.A."/>
            <person name="Pupko T."/>
            <person name="Shuman H.A."/>
            <person name="Segal G."/>
        </authorList>
    </citation>
    <scope>NUCLEOTIDE SEQUENCE [LARGE SCALE GENOMIC DNA]</scope>
    <source>
        <strain evidence="1 2">PX-1-G2-E2</strain>
    </source>
</reference>
<gene>
    <name evidence="1" type="ORF">Lmac_1880</name>
</gene>
<evidence type="ECO:0000313" key="2">
    <source>
        <dbReference type="Proteomes" id="UP000054908"/>
    </source>
</evidence>
<protein>
    <submittedName>
        <fullName evidence="1">Uncharacterized protein</fullName>
    </submittedName>
</protein>
<evidence type="ECO:0000313" key="1">
    <source>
        <dbReference type="EMBL" id="KTD25516.1"/>
    </source>
</evidence>
<dbReference type="PATRIC" id="fig|466.6.peg.1983"/>
<keyword evidence="2" id="KW-1185">Reference proteome</keyword>
<dbReference type="RefSeq" id="WP_058452637.1">
    <property type="nucleotide sequence ID" value="NZ_CAAAIB010000002.1"/>
</dbReference>
<accession>A0A0W0VZI2</accession>
<dbReference type="EMBL" id="LNYL01000044">
    <property type="protein sequence ID" value="KTD25516.1"/>
    <property type="molecule type" value="Genomic_DNA"/>
</dbReference>
<proteinExistence type="predicted"/>
<sequence length="111" mass="12294">MLSAACTDRGNCLGRLLSVMEEALATLINPIINQLNNQNKDDRFRQCLFACLAAAGIPALEKKTREGFMEPLIFKRNDKSYCITACNLLVLLFVHSASNLKIDMDSASLNE</sequence>
<organism evidence="1 2">
    <name type="scientific">Legionella maceachernii</name>
    <dbReference type="NCBI Taxonomy" id="466"/>
    <lineage>
        <taxon>Bacteria</taxon>
        <taxon>Pseudomonadati</taxon>
        <taxon>Pseudomonadota</taxon>
        <taxon>Gammaproteobacteria</taxon>
        <taxon>Legionellales</taxon>
        <taxon>Legionellaceae</taxon>
        <taxon>Legionella</taxon>
    </lineage>
</organism>
<comment type="caution">
    <text evidence="1">The sequence shown here is derived from an EMBL/GenBank/DDBJ whole genome shotgun (WGS) entry which is preliminary data.</text>
</comment>
<dbReference type="AlphaFoldDB" id="A0A0W0VZI2"/>
<name>A0A0W0VZI2_9GAMM</name>
<dbReference type="Proteomes" id="UP000054908">
    <property type="component" value="Unassembled WGS sequence"/>
</dbReference>